<keyword evidence="6" id="KW-0732">Signal</keyword>
<evidence type="ECO:0000313" key="8">
    <source>
        <dbReference type="EMBL" id="KAK4762529.1"/>
    </source>
</evidence>
<comment type="caution">
    <text evidence="8">The sequence shown here is derived from an EMBL/GenBank/DDBJ whole genome shotgun (WGS) entry which is preliminary data.</text>
</comment>
<keyword evidence="5" id="KW-1133">Transmembrane helix</keyword>
<reference evidence="8 9" key="1">
    <citation type="journal article" date="2023" name="Hortic Res">
        <title>Pangenome of water caltrop reveals structural variations and asymmetric subgenome divergence after allopolyploidization.</title>
        <authorList>
            <person name="Zhang X."/>
            <person name="Chen Y."/>
            <person name="Wang L."/>
            <person name="Yuan Y."/>
            <person name="Fang M."/>
            <person name="Shi L."/>
            <person name="Lu R."/>
            <person name="Comes H.P."/>
            <person name="Ma Y."/>
            <person name="Chen Y."/>
            <person name="Huang G."/>
            <person name="Zhou Y."/>
            <person name="Zheng Z."/>
            <person name="Qiu Y."/>
        </authorList>
    </citation>
    <scope>NUCLEOTIDE SEQUENCE [LARGE SCALE GENOMIC DNA]</scope>
    <source>
        <strain evidence="8">F231</strain>
    </source>
</reference>
<evidence type="ECO:0000256" key="2">
    <source>
        <dbReference type="ARBA" id="ARBA00022786"/>
    </source>
</evidence>
<evidence type="ECO:0000256" key="3">
    <source>
        <dbReference type="PROSITE-ProRule" id="PRU00982"/>
    </source>
</evidence>
<evidence type="ECO:0000259" key="7">
    <source>
        <dbReference type="PROSITE" id="PS51649"/>
    </source>
</evidence>
<keyword evidence="9" id="KW-1185">Reference proteome</keyword>
<dbReference type="AlphaFoldDB" id="A0AAN7QAW2"/>
<dbReference type="InterPro" id="IPR000210">
    <property type="entry name" value="BTB/POZ_dom"/>
</dbReference>
<evidence type="ECO:0000256" key="6">
    <source>
        <dbReference type="SAM" id="SignalP"/>
    </source>
</evidence>
<organism evidence="8 9">
    <name type="scientific">Trapa natans</name>
    <name type="common">Water chestnut</name>
    <dbReference type="NCBI Taxonomy" id="22666"/>
    <lineage>
        <taxon>Eukaryota</taxon>
        <taxon>Viridiplantae</taxon>
        <taxon>Streptophyta</taxon>
        <taxon>Embryophyta</taxon>
        <taxon>Tracheophyta</taxon>
        <taxon>Spermatophyta</taxon>
        <taxon>Magnoliopsida</taxon>
        <taxon>eudicotyledons</taxon>
        <taxon>Gunneridae</taxon>
        <taxon>Pentapetalae</taxon>
        <taxon>rosids</taxon>
        <taxon>malvids</taxon>
        <taxon>Myrtales</taxon>
        <taxon>Lythraceae</taxon>
        <taxon>Trapa</taxon>
    </lineage>
</organism>
<feature type="domain" description="NPH3" evidence="7">
    <location>
        <begin position="264"/>
        <end position="548"/>
    </location>
</feature>
<dbReference type="EMBL" id="JAXQNO010000024">
    <property type="protein sequence ID" value="KAK4762529.1"/>
    <property type="molecule type" value="Genomic_DNA"/>
</dbReference>
<proteinExistence type="inferred from homology"/>
<keyword evidence="5" id="KW-0812">Transmembrane</keyword>
<sequence length="663" mass="73938">MIWAFPSLSIHSLLDTVAYALPPTQFPIHCFAFISYISFCKVVASEKDAAMAMATPVMSDDRLSIAMERTGQWVFSQEIPTDVIIEVGEATFSLHKVRFYQMMRMNEYFCVVFVKVKLIYLCVQFMLVAKSNYIRKMVVESAGADLTRIDLSDIPGGPEIFEKAAKFCYGVNFEITIHNVAALRCAAEYLQMTDQYYGGNLADRTDDFLSQVALASLSGAIVVLKSCEDLLPFAEDLKIVQRCVDVASLKACNEASFPSRSPTNWWAEELTILEVAFFGRIMKAMRQRGAKSLSIASSIITYTERALRDLVRDHSAGGIKSSSMEPFEDSSGVRTYQRELLESIVTLLPNEKAAFPINFLCCLLRSAIFLKASAASKNELEKRISVILEHVTVDDLLVLSFTYDGELLFELDSVRRIVAVFVEKEKSMAVFNGGGDFSEPCSTALQRVAKTVDAYLGEIATYADLSISKFNGIANVIPKDARKVDDDLYRAVDIYLKAHPNLDEIEREKVCSVMDPLKLSHEARLHASQNKRLPVQIVLHALYFDQLKLRSGAAAEGRSSPAAAVSTRRQLQADASLVKENEELRSELLRMKMYISDMKKGGGTSSANHHQKSSGSGRRPTFFSSVTKTLGKLNPFRQGSKDTSNIEEPVEVTKPRRRRFSIS</sequence>
<dbReference type="PROSITE" id="PS51649">
    <property type="entry name" value="NPH3"/>
    <property type="match status" value="1"/>
</dbReference>
<feature type="transmembrane region" description="Helical" evidence="5">
    <location>
        <begin position="108"/>
        <end position="127"/>
    </location>
</feature>
<comment type="pathway">
    <text evidence="1">Protein modification; protein ubiquitination.</text>
</comment>
<dbReference type="SUPFAM" id="SSF54695">
    <property type="entry name" value="POZ domain"/>
    <property type="match status" value="1"/>
</dbReference>
<keyword evidence="5" id="KW-0472">Membrane</keyword>
<dbReference type="Pfam" id="PF00651">
    <property type="entry name" value="BTB"/>
    <property type="match status" value="1"/>
</dbReference>
<feature type="signal peptide" evidence="6">
    <location>
        <begin position="1"/>
        <end position="20"/>
    </location>
</feature>
<feature type="compositionally biased region" description="Polar residues" evidence="4">
    <location>
        <begin position="605"/>
        <end position="628"/>
    </location>
</feature>
<comment type="similarity">
    <text evidence="3">Belongs to the NPH3 family.</text>
</comment>
<accession>A0AAN7QAW2</accession>
<keyword evidence="2" id="KW-0833">Ubl conjugation pathway</keyword>
<dbReference type="InterPro" id="IPR043454">
    <property type="entry name" value="NPH3/RPT2-like"/>
</dbReference>
<dbReference type="Pfam" id="PF03000">
    <property type="entry name" value="NPH3"/>
    <property type="match status" value="1"/>
</dbReference>
<dbReference type="PANTHER" id="PTHR32370">
    <property type="entry name" value="OS12G0117600 PROTEIN"/>
    <property type="match status" value="1"/>
</dbReference>
<evidence type="ECO:0000256" key="5">
    <source>
        <dbReference type="SAM" id="Phobius"/>
    </source>
</evidence>
<gene>
    <name evidence="8" type="ORF">SAY86_008297</name>
</gene>
<dbReference type="InterPro" id="IPR011333">
    <property type="entry name" value="SKP1/BTB/POZ_sf"/>
</dbReference>
<protein>
    <recommendedName>
        <fullName evidence="7">NPH3 domain-containing protein</fullName>
    </recommendedName>
</protein>
<evidence type="ECO:0000313" key="9">
    <source>
        <dbReference type="Proteomes" id="UP001346149"/>
    </source>
</evidence>
<feature type="transmembrane region" description="Helical" evidence="5">
    <location>
        <begin position="26"/>
        <end position="44"/>
    </location>
</feature>
<name>A0AAN7QAW2_TRANT</name>
<dbReference type="Gene3D" id="3.30.710.10">
    <property type="entry name" value="Potassium Channel Kv1.1, Chain A"/>
    <property type="match status" value="1"/>
</dbReference>
<evidence type="ECO:0000256" key="4">
    <source>
        <dbReference type="SAM" id="MobiDB-lite"/>
    </source>
</evidence>
<evidence type="ECO:0000256" key="1">
    <source>
        <dbReference type="ARBA" id="ARBA00004906"/>
    </source>
</evidence>
<dbReference type="InterPro" id="IPR027356">
    <property type="entry name" value="NPH3_dom"/>
</dbReference>
<feature type="chain" id="PRO_5042896350" description="NPH3 domain-containing protein" evidence="6">
    <location>
        <begin position="21"/>
        <end position="663"/>
    </location>
</feature>
<feature type="region of interest" description="Disordered" evidence="4">
    <location>
        <begin position="599"/>
        <end position="663"/>
    </location>
</feature>
<dbReference type="Proteomes" id="UP001346149">
    <property type="component" value="Unassembled WGS sequence"/>
</dbReference>